<accession>A0ACC2SLJ1</accession>
<dbReference type="Proteomes" id="UP001165960">
    <property type="component" value="Unassembled WGS sequence"/>
</dbReference>
<dbReference type="EMBL" id="QTSX02004982">
    <property type="protein sequence ID" value="KAJ9062987.1"/>
    <property type="molecule type" value="Genomic_DNA"/>
</dbReference>
<name>A0ACC2SLJ1_9FUNG</name>
<protein>
    <submittedName>
        <fullName evidence="1">Uncharacterized protein</fullName>
    </submittedName>
</protein>
<keyword evidence="2" id="KW-1185">Reference proteome</keyword>
<proteinExistence type="predicted"/>
<sequence>MQIYTVEYIGFVGHTWRYRAEDDFMAAKPQKCCCCISARMGCIFIAISLILASIALGVSMPLISTGYAKLLELAAIPLRVALVATSCAFLVGISKVHINATTNPAEKPQESFPNALLPGWIILLETLHEAMRLGLIFFSVKQGCSRNHHLPECSSFIINILISIPTFMLAIIFFSHSFTVARSYSKELKLDANHHHFEAIPTGRD</sequence>
<evidence type="ECO:0000313" key="2">
    <source>
        <dbReference type="Proteomes" id="UP001165960"/>
    </source>
</evidence>
<gene>
    <name evidence="1" type="ORF">DSO57_1004620</name>
</gene>
<comment type="caution">
    <text evidence="1">The sequence shown here is derived from an EMBL/GenBank/DDBJ whole genome shotgun (WGS) entry which is preliminary data.</text>
</comment>
<organism evidence="1 2">
    <name type="scientific">Entomophthora muscae</name>
    <dbReference type="NCBI Taxonomy" id="34485"/>
    <lineage>
        <taxon>Eukaryota</taxon>
        <taxon>Fungi</taxon>
        <taxon>Fungi incertae sedis</taxon>
        <taxon>Zoopagomycota</taxon>
        <taxon>Entomophthoromycotina</taxon>
        <taxon>Entomophthoromycetes</taxon>
        <taxon>Entomophthorales</taxon>
        <taxon>Entomophthoraceae</taxon>
        <taxon>Entomophthora</taxon>
    </lineage>
</organism>
<evidence type="ECO:0000313" key="1">
    <source>
        <dbReference type="EMBL" id="KAJ9062987.1"/>
    </source>
</evidence>
<reference evidence="1" key="1">
    <citation type="submission" date="2022-04" db="EMBL/GenBank/DDBJ databases">
        <title>Genome of the entomopathogenic fungus Entomophthora muscae.</title>
        <authorList>
            <person name="Elya C."/>
            <person name="Lovett B.R."/>
            <person name="Lee E."/>
            <person name="Macias A.M."/>
            <person name="Hajek A.E."/>
            <person name="De Bivort B.L."/>
            <person name="Kasson M.T."/>
            <person name="De Fine Licht H.H."/>
            <person name="Stajich J.E."/>
        </authorList>
    </citation>
    <scope>NUCLEOTIDE SEQUENCE</scope>
    <source>
        <strain evidence="1">Berkeley</strain>
    </source>
</reference>